<dbReference type="RefSeq" id="WP_243558665.1">
    <property type="nucleotide sequence ID" value="NZ_CP094528.1"/>
</dbReference>
<organism evidence="1 2">
    <name type="scientific">Agromyces larvae</name>
    <dbReference type="NCBI Taxonomy" id="2929802"/>
    <lineage>
        <taxon>Bacteria</taxon>
        <taxon>Bacillati</taxon>
        <taxon>Actinomycetota</taxon>
        <taxon>Actinomycetes</taxon>
        <taxon>Micrococcales</taxon>
        <taxon>Microbacteriaceae</taxon>
        <taxon>Agromyces</taxon>
    </lineage>
</organism>
<reference evidence="1 2" key="1">
    <citation type="submission" date="2022-03" db="EMBL/GenBank/DDBJ databases">
        <title>Mucilaginibacter sp. isolated from the gut of Protaetia brevitarsis seulensis larvae.</title>
        <authorList>
            <person name="Won M."/>
            <person name="Kim S.-J."/>
            <person name="Kwon S.-W."/>
        </authorList>
    </citation>
    <scope>NUCLEOTIDE SEQUENCE [LARGE SCALE GENOMIC DNA]</scope>
    <source>
        <strain evidence="1 2">CFWR-12</strain>
    </source>
</reference>
<accession>A0ABY4C375</accession>
<protein>
    <submittedName>
        <fullName evidence="1">Uncharacterized protein</fullName>
    </submittedName>
</protein>
<evidence type="ECO:0000313" key="1">
    <source>
        <dbReference type="EMBL" id="UOE45927.1"/>
    </source>
</evidence>
<dbReference type="EMBL" id="CP094528">
    <property type="protein sequence ID" value="UOE45927.1"/>
    <property type="molecule type" value="Genomic_DNA"/>
</dbReference>
<gene>
    <name evidence="1" type="ORF">MTO99_09360</name>
</gene>
<keyword evidence="2" id="KW-1185">Reference proteome</keyword>
<evidence type="ECO:0000313" key="2">
    <source>
        <dbReference type="Proteomes" id="UP000832097"/>
    </source>
</evidence>
<sequence length="166" mass="19303">MKKTCVVDGCSRPIHGRGMCNAHYSRWRRNAGELLEARRPPVYMIDDDLARQMFASGSTAADVAKRFDVSLRTADRAKKRLGFAQQRLRDLSPLDERLAVAAELIEQRYPMSEICRIARLRDETVVRHFGYRWTKEEVREFSSMNLKLTRLLGRVPRHTNRREKAA</sequence>
<dbReference type="Proteomes" id="UP000832097">
    <property type="component" value="Chromosome"/>
</dbReference>
<name>A0ABY4C375_9MICO</name>
<proteinExistence type="predicted"/>